<organism evidence="1">
    <name type="scientific">Tanacetum cinerariifolium</name>
    <name type="common">Dalmatian daisy</name>
    <name type="synonym">Chrysanthemum cinerariifolium</name>
    <dbReference type="NCBI Taxonomy" id="118510"/>
    <lineage>
        <taxon>Eukaryota</taxon>
        <taxon>Viridiplantae</taxon>
        <taxon>Streptophyta</taxon>
        <taxon>Embryophyta</taxon>
        <taxon>Tracheophyta</taxon>
        <taxon>Spermatophyta</taxon>
        <taxon>Magnoliopsida</taxon>
        <taxon>eudicotyledons</taxon>
        <taxon>Gunneridae</taxon>
        <taxon>Pentapetalae</taxon>
        <taxon>asterids</taxon>
        <taxon>campanulids</taxon>
        <taxon>Asterales</taxon>
        <taxon>Asteraceae</taxon>
        <taxon>Asteroideae</taxon>
        <taxon>Anthemideae</taxon>
        <taxon>Anthemidinae</taxon>
        <taxon>Tanacetum</taxon>
    </lineage>
</organism>
<name>A0A699QEP1_TANCI</name>
<dbReference type="AlphaFoldDB" id="A0A699QEP1"/>
<comment type="caution">
    <text evidence="1">The sequence shown here is derived from an EMBL/GenBank/DDBJ whole genome shotgun (WGS) entry which is preliminary data.</text>
</comment>
<reference evidence="1" key="1">
    <citation type="journal article" date="2019" name="Sci. Rep.">
        <title>Draft genome of Tanacetum cinerariifolium, the natural source of mosquito coil.</title>
        <authorList>
            <person name="Yamashiro T."/>
            <person name="Shiraishi A."/>
            <person name="Satake H."/>
            <person name="Nakayama K."/>
        </authorList>
    </citation>
    <scope>NUCLEOTIDE SEQUENCE</scope>
</reference>
<protein>
    <submittedName>
        <fullName evidence="1">Uncharacterized protein</fullName>
    </submittedName>
</protein>
<gene>
    <name evidence="1" type="ORF">Tci_838674</name>
</gene>
<dbReference type="EMBL" id="BKCJ011012196">
    <property type="protein sequence ID" value="GFC66704.1"/>
    <property type="molecule type" value="Genomic_DNA"/>
</dbReference>
<proteinExistence type="predicted"/>
<accession>A0A699QEP1</accession>
<evidence type="ECO:0000313" key="1">
    <source>
        <dbReference type="EMBL" id="GFC66704.1"/>
    </source>
</evidence>
<sequence>MGYRPVPAARGRPWPSKTRCPGSCTAEWLARKTRRTLGSECYPAKSQGSARIAAWPRRQCAASSRIVFERSKVGGELLGHLRVVLAPVVLAPEPAVHLEGPHAVVVEARPIVVPTLALVVGQLLLQVFFEQLLIDLVTPAFVEAEDEDVEVAPVLGHRGPVAVAEHGGSQRLFGGLGQRVPQDFGSGKQGHRQAAKLH</sequence>